<evidence type="ECO:0000259" key="1">
    <source>
        <dbReference type="Pfam" id="PF13482"/>
    </source>
</evidence>
<dbReference type="InterPro" id="IPR038720">
    <property type="entry name" value="YprB_RNase_H-like_dom"/>
</dbReference>
<dbReference type="SUPFAM" id="SSF53098">
    <property type="entry name" value="Ribonuclease H-like"/>
    <property type="match status" value="1"/>
</dbReference>
<dbReference type="InterPro" id="IPR012337">
    <property type="entry name" value="RNaseH-like_sf"/>
</dbReference>
<keyword evidence="2" id="KW-0378">Hydrolase</keyword>
<protein>
    <submittedName>
        <fullName evidence="2">Helicase</fullName>
    </submittedName>
</protein>
<evidence type="ECO:0000313" key="3">
    <source>
        <dbReference type="Proteomes" id="UP000231602"/>
    </source>
</evidence>
<keyword evidence="2" id="KW-0067">ATP-binding</keyword>
<dbReference type="InterPro" id="IPR036397">
    <property type="entry name" value="RNaseH_sf"/>
</dbReference>
<dbReference type="GO" id="GO:0004386">
    <property type="term" value="F:helicase activity"/>
    <property type="evidence" value="ECO:0007669"/>
    <property type="project" value="UniProtKB-KW"/>
</dbReference>
<dbReference type="Pfam" id="PF13482">
    <property type="entry name" value="RNase_H_2"/>
    <property type="match status" value="1"/>
</dbReference>
<accession>A0A2H0RCA1</accession>
<gene>
    <name evidence="2" type="ORF">COV23_01235</name>
</gene>
<comment type="caution">
    <text evidence="2">The sequence shown here is derived from an EMBL/GenBank/DDBJ whole genome shotgun (WGS) entry which is preliminary data.</text>
</comment>
<organism evidence="2 3">
    <name type="scientific">Candidatus Wolfebacteria bacterium CG10_big_fil_rev_8_21_14_0_10_31_9</name>
    <dbReference type="NCBI Taxonomy" id="1975070"/>
    <lineage>
        <taxon>Bacteria</taxon>
        <taxon>Candidatus Wolfeibacteriota</taxon>
    </lineage>
</organism>
<dbReference type="AlphaFoldDB" id="A0A2H0RCA1"/>
<dbReference type="EMBL" id="PCXV01000022">
    <property type="protein sequence ID" value="PIR44161.1"/>
    <property type="molecule type" value="Genomic_DNA"/>
</dbReference>
<keyword evidence="2" id="KW-0347">Helicase</keyword>
<feature type="domain" description="YprB ribonuclease H-like" evidence="1">
    <location>
        <begin position="6"/>
        <end position="152"/>
    </location>
</feature>
<keyword evidence="2" id="KW-0547">Nucleotide-binding</keyword>
<name>A0A2H0RCA1_9BACT</name>
<reference evidence="2 3" key="1">
    <citation type="submission" date="2017-09" db="EMBL/GenBank/DDBJ databases">
        <title>Depth-based differentiation of microbial function through sediment-hosted aquifers and enrichment of novel symbionts in the deep terrestrial subsurface.</title>
        <authorList>
            <person name="Probst A.J."/>
            <person name="Ladd B."/>
            <person name="Jarett J.K."/>
            <person name="Geller-Mcgrath D.E."/>
            <person name="Sieber C.M."/>
            <person name="Emerson J.B."/>
            <person name="Anantharaman K."/>
            <person name="Thomas B.C."/>
            <person name="Malmstrom R."/>
            <person name="Stieglmeier M."/>
            <person name="Klingl A."/>
            <person name="Woyke T."/>
            <person name="Ryan C.M."/>
            <person name="Banfield J.F."/>
        </authorList>
    </citation>
    <scope>NUCLEOTIDE SEQUENCE [LARGE SCALE GENOMIC DNA]</scope>
    <source>
        <strain evidence="2">CG10_big_fil_rev_8_21_14_0_10_31_9</strain>
    </source>
</reference>
<evidence type="ECO:0000313" key="2">
    <source>
        <dbReference type="EMBL" id="PIR44161.1"/>
    </source>
</evidence>
<sequence>MDHIVIDIETKNTFFDVGRDNFDALNTSMVCMYSYAQDKYFSFDEHQLKEAGEFLKKSSLIVGFSINRFDIPVLNRHFNFDLFSMERFDILDEIELQLGRRISLNRLAKTNLGIEKTHHGLEAPILYKDGKIDELREYCLNDVKITKELYDLAKKQGYLLVPQRNSDEFERAVFNSIQTLF</sequence>
<dbReference type="Gene3D" id="3.30.420.10">
    <property type="entry name" value="Ribonuclease H-like superfamily/Ribonuclease H"/>
    <property type="match status" value="1"/>
</dbReference>
<dbReference type="GO" id="GO:0003676">
    <property type="term" value="F:nucleic acid binding"/>
    <property type="evidence" value="ECO:0007669"/>
    <property type="project" value="InterPro"/>
</dbReference>
<proteinExistence type="predicted"/>
<dbReference type="Proteomes" id="UP000231602">
    <property type="component" value="Unassembled WGS sequence"/>
</dbReference>